<sequence length="272" mass="29365">MKDPPPVRCAQEHLEQSGPGGTAVESKVFRIGCAGWGVASGKAELFGAGDSVLERYSTRFPSVEINSSFTRAHQRRTYERWARSVPSGFRFTVKVPRTVTHAARLQGGDDPLLPFLDQVEGLGNTLGCLLVQLPPSLAFCPDVAPAFFAQLRHLSSVPVACEPRHPSWFTPEVDATLSEHRVGRVAADPAIVPAAAIPGGFPETLYYRWHGSPRTYYSGYSAEALQRLAEAVRATPAGYSPWIIFDNTAVGAALENAFELSALLGSSAQNRA</sequence>
<organism evidence="2 3">
    <name type="scientific">Deinococcus hopiensis KR-140</name>
    <dbReference type="NCBI Taxonomy" id="695939"/>
    <lineage>
        <taxon>Bacteria</taxon>
        <taxon>Thermotogati</taxon>
        <taxon>Deinococcota</taxon>
        <taxon>Deinococci</taxon>
        <taxon>Deinococcales</taxon>
        <taxon>Deinococcaceae</taxon>
        <taxon>Deinococcus</taxon>
    </lineage>
</organism>
<dbReference type="OrthoDB" id="9780310at2"/>
<keyword evidence="3" id="KW-1185">Reference proteome</keyword>
<dbReference type="Gene3D" id="3.20.20.410">
    <property type="entry name" value="Protein of unknown function UPF0759"/>
    <property type="match status" value="1"/>
</dbReference>
<reference evidence="2 3" key="1">
    <citation type="submission" date="2017-04" db="EMBL/GenBank/DDBJ databases">
        <authorList>
            <person name="Afonso C.L."/>
            <person name="Miller P.J."/>
            <person name="Scott M.A."/>
            <person name="Spackman E."/>
            <person name="Goraichik I."/>
            <person name="Dimitrov K.M."/>
            <person name="Suarez D.L."/>
            <person name="Swayne D.E."/>
        </authorList>
    </citation>
    <scope>NUCLEOTIDE SEQUENCE [LARGE SCALE GENOMIC DNA]</scope>
    <source>
        <strain evidence="2 3">KR-140</strain>
    </source>
</reference>
<protein>
    <submittedName>
        <fullName evidence="2">Uncharacterized conserved protein YecE, DUF72 family</fullName>
    </submittedName>
</protein>
<dbReference type="Proteomes" id="UP000192582">
    <property type="component" value="Unassembled WGS sequence"/>
</dbReference>
<dbReference type="Pfam" id="PF01904">
    <property type="entry name" value="DUF72"/>
    <property type="match status" value="1"/>
</dbReference>
<dbReference type="PANTHER" id="PTHR30348">
    <property type="entry name" value="UNCHARACTERIZED PROTEIN YECE"/>
    <property type="match status" value="1"/>
</dbReference>
<proteinExistence type="predicted"/>
<dbReference type="InterPro" id="IPR036520">
    <property type="entry name" value="UPF0759_sf"/>
</dbReference>
<evidence type="ECO:0000313" key="2">
    <source>
        <dbReference type="EMBL" id="SMB83350.1"/>
    </source>
</evidence>
<gene>
    <name evidence="2" type="ORF">SAMN00790413_04379</name>
</gene>
<evidence type="ECO:0000313" key="3">
    <source>
        <dbReference type="Proteomes" id="UP000192582"/>
    </source>
</evidence>
<feature type="region of interest" description="Disordered" evidence="1">
    <location>
        <begin position="1"/>
        <end position="21"/>
    </location>
</feature>
<dbReference type="EMBL" id="FWWU01000006">
    <property type="protein sequence ID" value="SMB83350.1"/>
    <property type="molecule type" value="Genomic_DNA"/>
</dbReference>
<dbReference type="AlphaFoldDB" id="A0A1W1UQK4"/>
<accession>A0A1W1UQK4</accession>
<dbReference type="InterPro" id="IPR002763">
    <property type="entry name" value="DUF72"/>
</dbReference>
<name>A0A1W1UQK4_9DEIO</name>
<evidence type="ECO:0000256" key="1">
    <source>
        <dbReference type="SAM" id="MobiDB-lite"/>
    </source>
</evidence>
<feature type="compositionally biased region" description="Basic and acidic residues" evidence="1">
    <location>
        <begin position="1"/>
        <end position="15"/>
    </location>
</feature>
<dbReference type="PANTHER" id="PTHR30348:SF14">
    <property type="entry name" value="BLR8050 PROTEIN"/>
    <property type="match status" value="1"/>
</dbReference>
<dbReference type="SUPFAM" id="SSF117396">
    <property type="entry name" value="TM1631-like"/>
    <property type="match status" value="1"/>
</dbReference>